<dbReference type="AlphaFoldDB" id="A0A1M5YFK3"/>
<feature type="transmembrane region" description="Helical" evidence="1">
    <location>
        <begin position="75"/>
        <end position="93"/>
    </location>
</feature>
<evidence type="ECO:0000259" key="2">
    <source>
        <dbReference type="PROSITE" id="PS50883"/>
    </source>
</evidence>
<dbReference type="SMART" id="SM00052">
    <property type="entry name" value="EAL"/>
    <property type="match status" value="1"/>
</dbReference>
<accession>A0A1M5YFK3</accession>
<keyword evidence="1" id="KW-0812">Transmembrane</keyword>
<dbReference type="STRING" id="1121131.SAMN02745229_01447"/>
<reference evidence="4" key="1">
    <citation type="submission" date="2016-11" db="EMBL/GenBank/DDBJ databases">
        <authorList>
            <person name="Varghese N."/>
            <person name="Submissions S."/>
        </authorList>
    </citation>
    <scope>NUCLEOTIDE SEQUENCE [LARGE SCALE GENOMIC DNA]</scope>
    <source>
        <strain evidence="4">DSM 3071</strain>
    </source>
</reference>
<evidence type="ECO:0000313" key="3">
    <source>
        <dbReference type="EMBL" id="SHI10817.1"/>
    </source>
</evidence>
<feature type="transmembrane region" description="Helical" evidence="1">
    <location>
        <begin position="141"/>
        <end position="159"/>
    </location>
</feature>
<dbReference type="RefSeq" id="WP_167562688.1">
    <property type="nucleotide sequence ID" value="NZ_FQXK01000011.1"/>
</dbReference>
<dbReference type="PROSITE" id="PS50883">
    <property type="entry name" value="EAL"/>
    <property type="match status" value="1"/>
</dbReference>
<dbReference type="PANTHER" id="PTHR33121:SF79">
    <property type="entry name" value="CYCLIC DI-GMP PHOSPHODIESTERASE PDED-RELATED"/>
    <property type="match status" value="1"/>
</dbReference>
<dbReference type="GeneID" id="89508597"/>
<evidence type="ECO:0000256" key="1">
    <source>
        <dbReference type="SAM" id="Phobius"/>
    </source>
</evidence>
<feature type="transmembrane region" description="Helical" evidence="1">
    <location>
        <begin position="165"/>
        <end position="184"/>
    </location>
</feature>
<dbReference type="Proteomes" id="UP000184278">
    <property type="component" value="Unassembled WGS sequence"/>
</dbReference>
<dbReference type="InterPro" id="IPR035919">
    <property type="entry name" value="EAL_sf"/>
</dbReference>
<dbReference type="PANTHER" id="PTHR33121">
    <property type="entry name" value="CYCLIC DI-GMP PHOSPHODIESTERASE PDEF"/>
    <property type="match status" value="1"/>
</dbReference>
<feature type="transmembrane region" description="Helical" evidence="1">
    <location>
        <begin position="5"/>
        <end position="23"/>
    </location>
</feature>
<protein>
    <submittedName>
        <fullName evidence="3">EAL domain, c-di-GMP-specific phosphodiesterase class I (Or its enzymatically inactive variant)</fullName>
    </submittedName>
</protein>
<feature type="transmembrane region" description="Helical" evidence="1">
    <location>
        <begin position="43"/>
        <end position="63"/>
    </location>
</feature>
<keyword evidence="1" id="KW-1133">Transmembrane helix</keyword>
<sequence>MNRVYLQLILVEGIVMIMDMISSMADERYADFTVGQLYFLNDLYFITFFIRSYLFYVLTSYILKAHHFFQNKLQLLSIIPVVIALVITVSSRFTNLIYAITEEGYRAGPLYDYVVYSCIGFYVCISLVMVIIKRKKLLNKTVFAGAIGYNMTLALGIVLRKTFPTLLLLDTFCLIALIIIYLSFTNPDFFYNLKYSAFNTNALRYYVDEIRSYKDHRYIAFGIHNYTEMRGVYGGVEMDKALNLIGQYLRNTFKDLISFYHREGRFILVGAGDIDSARIINDINSRFKEPWILKETEMYLELDFVQTAKEMTIESPEKRLDAVLAVLRDKAKPVPGAVYYVQDSEIEQNEREMYIRKTLKWVIENELTEVYLQPIVRADTRKIVGAEALARIKDKDGNRIMPGEFIPVAEQNGAINQMGEQVLKKTCKYIIDNDIEKMGITWINVNLSPMQFMNYGLAEKYNSIVEESGIDVGLIHLEITEEAMVDQMVLFRQIQIMKERGFKFVLDDYGKGYSNLDRLKQIPFINVKIDMAIVRDYCSNPDSLLPNMVQTFKNMGFTITAEGIETKEMADEMQRIGCDYLQGYLFSAPVPVDEFKGKCAELANTK</sequence>
<dbReference type="SUPFAM" id="SSF141868">
    <property type="entry name" value="EAL domain-like"/>
    <property type="match status" value="1"/>
</dbReference>
<name>A0A1M5YFK3_BUTFI</name>
<organism evidence="3 4">
    <name type="scientific">Butyrivibrio fibrisolvens DSM 3071</name>
    <dbReference type="NCBI Taxonomy" id="1121131"/>
    <lineage>
        <taxon>Bacteria</taxon>
        <taxon>Bacillati</taxon>
        <taxon>Bacillota</taxon>
        <taxon>Clostridia</taxon>
        <taxon>Lachnospirales</taxon>
        <taxon>Lachnospiraceae</taxon>
        <taxon>Butyrivibrio</taxon>
    </lineage>
</organism>
<dbReference type="CDD" id="cd01948">
    <property type="entry name" value="EAL"/>
    <property type="match status" value="1"/>
</dbReference>
<dbReference type="EMBL" id="FQXK01000011">
    <property type="protein sequence ID" value="SHI10817.1"/>
    <property type="molecule type" value="Genomic_DNA"/>
</dbReference>
<evidence type="ECO:0000313" key="4">
    <source>
        <dbReference type="Proteomes" id="UP000184278"/>
    </source>
</evidence>
<feature type="transmembrane region" description="Helical" evidence="1">
    <location>
        <begin position="113"/>
        <end position="132"/>
    </location>
</feature>
<keyword evidence="1" id="KW-0472">Membrane</keyword>
<dbReference type="InterPro" id="IPR001633">
    <property type="entry name" value="EAL_dom"/>
</dbReference>
<dbReference type="Pfam" id="PF00563">
    <property type="entry name" value="EAL"/>
    <property type="match status" value="1"/>
</dbReference>
<gene>
    <name evidence="3" type="ORF">SAMN02745229_01447</name>
</gene>
<dbReference type="GO" id="GO:0071111">
    <property type="term" value="F:cyclic-guanylate-specific phosphodiesterase activity"/>
    <property type="evidence" value="ECO:0007669"/>
    <property type="project" value="InterPro"/>
</dbReference>
<proteinExistence type="predicted"/>
<feature type="domain" description="EAL" evidence="2">
    <location>
        <begin position="352"/>
        <end position="603"/>
    </location>
</feature>
<dbReference type="InterPro" id="IPR050706">
    <property type="entry name" value="Cyclic-di-GMP_PDE-like"/>
</dbReference>
<dbReference type="Gene3D" id="3.20.20.450">
    <property type="entry name" value="EAL domain"/>
    <property type="match status" value="1"/>
</dbReference>
<keyword evidence="4" id="KW-1185">Reference proteome</keyword>